<proteinExistence type="predicted"/>
<evidence type="ECO:0000313" key="3">
    <source>
        <dbReference type="Proteomes" id="UP001230504"/>
    </source>
</evidence>
<dbReference type="RefSeq" id="XP_060418165.1">
    <property type="nucleotide sequence ID" value="XM_060556935.1"/>
</dbReference>
<organism evidence="2 3">
    <name type="scientific">Colletotrichum navitas</name>
    <dbReference type="NCBI Taxonomy" id="681940"/>
    <lineage>
        <taxon>Eukaryota</taxon>
        <taxon>Fungi</taxon>
        <taxon>Dikarya</taxon>
        <taxon>Ascomycota</taxon>
        <taxon>Pezizomycotina</taxon>
        <taxon>Sordariomycetes</taxon>
        <taxon>Hypocreomycetidae</taxon>
        <taxon>Glomerellales</taxon>
        <taxon>Glomerellaceae</taxon>
        <taxon>Colletotrichum</taxon>
        <taxon>Colletotrichum graminicola species complex</taxon>
    </lineage>
</organism>
<accession>A0AAD8Q7M4</accession>
<evidence type="ECO:0000256" key="1">
    <source>
        <dbReference type="SAM" id="MobiDB-lite"/>
    </source>
</evidence>
<gene>
    <name evidence="2" type="ORF">LY79DRAFT_541470</name>
</gene>
<keyword evidence="3" id="KW-1185">Reference proteome</keyword>
<feature type="compositionally biased region" description="Low complexity" evidence="1">
    <location>
        <begin position="9"/>
        <end position="27"/>
    </location>
</feature>
<evidence type="ECO:0000313" key="2">
    <source>
        <dbReference type="EMBL" id="KAK1597375.1"/>
    </source>
</evidence>
<feature type="compositionally biased region" description="Basic and acidic residues" evidence="1">
    <location>
        <begin position="47"/>
        <end position="71"/>
    </location>
</feature>
<sequence>MEVPPAPGTADTTNTMATEATTAVAGTESVQKARQPPPPTYVPSQDHYSRVRFVDEEHGRQEEGEGADRGRSTPPIDKTQTKGGPKTCALCVFACCAFFCYRCFMDEDF</sequence>
<protein>
    <submittedName>
        <fullName evidence="2">Uncharacterized protein</fullName>
    </submittedName>
</protein>
<dbReference type="Proteomes" id="UP001230504">
    <property type="component" value="Unassembled WGS sequence"/>
</dbReference>
<comment type="caution">
    <text evidence="2">The sequence shown here is derived from an EMBL/GenBank/DDBJ whole genome shotgun (WGS) entry which is preliminary data.</text>
</comment>
<dbReference type="AlphaFoldDB" id="A0AAD8Q7M4"/>
<feature type="region of interest" description="Disordered" evidence="1">
    <location>
        <begin position="1"/>
        <end position="85"/>
    </location>
</feature>
<dbReference type="GeneID" id="85441175"/>
<reference evidence="2" key="1">
    <citation type="submission" date="2021-06" db="EMBL/GenBank/DDBJ databases">
        <title>Comparative genomics, transcriptomics and evolutionary studies reveal genomic signatures of adaptation to plant cell wall in hemibiotrophic fungi.</title>
        <authorList>
            <consortium name="DOE Joint Genome Institute"/>
            <person name="Baroncelli R."/>
            <person name="Diaz J.F."/>
            <person name="Benocci T."/>
            <person name="Peng M."/>
            <person name="Battaglia E."/>
            <person name="Haridas S."/>
            <person name="Andreopoulos W."/>
            <person name="Labutti K."/>
            <person name="Pangilinan J."/>
            <person name="Floch G.L."/>
            <person name="Makela M.R."/>
            <person name="Henrissat B."/>
            <person name="Grigoriev I.V."/>
            <person name="Crouch J.A."/>
            <person name="De Vries R.P."/>
            <person name="Sukno S.A."/>
            <person name="Thon M.R."/>
        </authorList>
    </citation>
    <scope>NUCLEOTIDE SEQUENCE</scope>
    <source>
        <strain evidence="2">CBS 125086</strain>
    </source>
</reference>
<dbReference type="EMBL" id="JAHLJV010000008">
    <property type="protein sequence ID" value="KAK1597375.1"/>
    <property type="molecule type" value="Genomic_DNA"/>
</dbReference>
<name>A0AAD8Q7M4_9PEZI</name>